<organism evidence="2 3">
    <name type="scientific">Collybia nuda</name>
    <dbReference type="NCBI Taxonomy" id="64659"/>
    <lineage>
        <taxon>Eukaryota</taxon>
        <taxon>Fungi</taxon>
        <taxon>Dikarya</taxon>
        <taxon>Basidiomycota</taxon>
        <taxon>Agaricomycotina</taxon>
        <taxon>Agaricomycetes</taxon>
        <taxon>Agaricomycetidae</taxon>
        <taxon>Agaricales</taxon>
        <taxon>Tricholomatineae</taxon>
        <taxon>Clitocybaceae</taxon>
        <taxon>Collybia</taxon>
    </lineage>
</organism>
<dbReference type="AlphaFoldDB" id="A0A9P6CHI5"/>
<dbReference type="EMBL" id="MU150291">
    <property type="protein sequence ID" value="KAF9460974.1"/>
    <property type="molecule type" value="Genomic_DNA"/>
</dbReference>
<feature type="non-terminal residue" evidence="2">
    <location>
        <position position="225"/>
    </location>
</feature>
<protein>
    <submittedName>
        <fullName evidence="2">P-loop containing nucleoside triphosphate hydrolase protein</fullName>
    </submittedName>
</protein>
<proteinExistence type="predicted"/>
<feature type="domain" description="G" evidence="1">
    <location>
        <begin position="1"/>
        <end position="107"/>
    </location>
</feature>
<dbReference type="OrthoDB" id="8954335at2759"/>
<evidence type="ECO:0000259" key="1">
    <source>
        <dbReference type="Pfam" id="PF01926"/>
    </source>
</evidence>
<reference evidence="2" key="1">
    <citation type="submission" date="2020-11" db="EMBL/GenBank/DDBJ databases">
        <authorList>
            <consortium name="DOE Joint Genome Institute"/>
            <person name="Ahrendt S."/>
            <person name="Riley R."/>
            <person name="Andreopoulos W."/>
            <person name="Labutti K."/>
            <person name="Pangilinan J."/>
            <person name="Ruiz-Duenas F.J."/>
            <person name="Barrasa J.M."/>
            <person name="Sanchez-Garcia M."/>
            <person name="Camarero S."/>
            <person name="Miyauchi S."/>
            <person name="Serrano A."/>
            <person name="Linde D."/>
            <person name="Babiker R."/>
            <person name="Drula E."/>
            <person name="Ayuso-Fernandez I."/>
            <person name="Pacheco R."/>
            <person name="Padilla G."/>
            <person name="Ferreira P."/>
            <person name="Barriuso J."/>
            <person name="Kellner H."/>
            <person name="Castanera R."/>
            <person name="Alfaro M."/>
            <person name="Ramirez L."/>
            <person name="Pisabarro A.G."/>
            <person name="Kuo A."/>
            <person name="Tritt A."/>
            <person name="Lipzen A."/>
            <person name="He G."/>
            <person name="Yan M."/>
            <person name="Ng V."/>
            <person name="Cullen D."/>
            <person name="Martin F."/>
            <person name="Rosso M.-N."/>
            <person name="Henrissat B."/>
            <person name="Hibbett D."/>
            <person name="Martinez A.T."/>
            <person name="Grigoriev I.V."/>
        </authorList>
    </citation>
    <scope>NUCLEOTIDE SEQUENCE</scope>
    <source>
        <strain evidence="2">CBS 247.69</strain>
    </source>
</reference>
<evidence type="ECO:0000313" key="2">
    <source>
        <dbReference type="EMBL" id="KAF9460974.1"/>
    </source>
</evidence>
<gene>
    <name evidence="2" type="ORF">BDZ94DRAFT_1118212</name>
</gene>
<name>A0A9P6CHI5_9AGAR</name>
<keyword evidence="3" id="KW-1185">Reference proteome</keyword>
<accession>A0A9P6CHI5</accession>
<keyword evidence="2" id="KW-0378">Hydrolase</keyword>
<dbReference type="InterPro" id="IPR027417">
    <property type="entry name" value="P-loop_NTPase"/>
</dbReference>
<dbReference type="GO" id="GO:0016787">
    <property type="term" value="F:hydrolase activity"/>
    <property type="evidence" value="ECO:0007669"/>
    <property type="project" value="UniProtKB-KW"/>
</dbReference>
<feature type="non-terminal residue" evidence="2">
    <location>
        <position position="1"/>
    </location>
</feature>
<dbReference type="InterPro" id="IPR006073">
    <property type="entry name" value="GTP-bd"/>
</dbReference>
<comment type="caution">
    <text evidence="2">The sequence shown here is derived from an EMBL/GenBank/DDBJ whole genome shotgun (WGS) entry which is preliminary data.</text>
</comment>
<dbReference type="CDD" id="cd00882">
    <property type="entry name" value="Ras_like_GTPase"/>
    <property type="match status" value="1"/>
</dbReference>
<sequence length="225" mass="25270">IMGATGSGKTTFINLISHSDLRVGNSLRSCTKAVQLSVPFKLSGRSVTLIDTPGFDDTTKSDTDILKMIASFLYEHGKKLAGIIYMQRISDTRMGGISTRNFKMFRILCGEDTLKNVVIVTNMWGEVPLPIGEAREKELATDDMFFKSVLDKNARLVRHTNTIESARAILELVVQNEPAALRIQKELVDEHMDITQTAAAEELNREMIELTKRHRTQLEVLKEDM</sequence>
<dbReference type="Gene3D" id="3.40.50.300">
    <property type="entry name" value="P-loop containing nucleotide triphosphate hydrolases"/>
    <property type="match status" value="1"/>
</dbReference>
<dbReference type="SUPFAM" id="SSF52540">
    <property type="entry name" value="P-loop containing nucleoside triphosphate hydrolases"/>
    <property type="match status" value="1"/>
</dbReference>
<evidence type="ECO:0000313" key="3">
    <source>
        <dbReference type="Proteomes" id="UP000807353"/>
    </source>
</evidence>
<dbReference type="GO" id="GO:0005525">
    <property type="term" value="F:GTP binding"/>
    <property type="evidence" value="ECO:0007669"/>
    <property type="project" value="InterPro"/>
</dbReference>
<dbReference type="Proteomes" id="UP000807353">
    <property type="component" value="Unassembled WGS sequence"/>
</dbReference>
<dbReference type="Pfam" id="PF01926">
    <property type="entry name" value="MMR_HSR1"/>
    <property type="match status" value="1"/>
</dbReference>